<name>A0ABR6BBE2_9PSEU</name>
<proteinExistence type="predicted"/>
<keyword evidence="3" id="KW-1185">Reference proteome</keyword>
<dbReference type="InterPro" id="IPR002645">
    <property type="entry name" value="STAS_dom"/>
</dbReference>
<dbReference type="Gene3D" id="3.30.750.24">
    <property type="entry name" value="STAS domain"/>
    <property type="match status" value="1"/>
</dbReference>
<dbReference type="InterPro" id="IPR036513">
    <property type="entry name" value="STAS_dom_sf"/>
</dbReference>
<reference evidence="2 3" key="1">
    <citation type="submission" date="2020-08" db="EMBL/GenBank/DDBJ databases">
        <title>Genomic Encyclopedia of Archaeal and Bacterial Type Strains, Phase II (KMG-II): from individual species to whole genera.</title>
        <authorList>
            <person name="Goeker M."/>
        </authorList>
    </citation>
    <scope>NUCLEOTIDE SEQUENCE [LARGE SCALE GENOMIC DNA]</scope>
    <source>
        <strain evidence="2 3">DSM 43850</strain>
    </source>
</reference>
<dbReference type="Pfam" id="PF13466">
    <property type="entry name" value="STAS_2"/>
    <property type="match status" value="1"/>
</dbReference>
<dbReference type="RefSeq" id="WP_025358162.1">
    <property type="nucleotide sequence ID" value="NZ_BAAABQ010000079.1"/>
</dbReference>
<dbReference type="CDD" id="cd07043">
    <property type="entry name" value="STAS_anti-anti-sigma_factors"/>
    <property type="match status" value="1"/>
</dbReference>
<dbReference type="PROSITE" id="PS50801">
    <property type="entry name" value="STAS"/>
    <property type="match status" value="1"/>
</dbReference>
<evidence type="ECO:0000313" key="2">
    <source>
        <dbReference type="EMBL" id="MBA8924185.1"/>
    </source>
</evidence>
<accession>A0ABR6BBE2</accession>
<evidence type="ECO:0000313" key="3">
    <source>
        <dbReference type="Proteomes" id="UP000517916"/>
    </source>
</evidence>
<protein>
    <submittedName>
        <fullName evidence="2">Anti-anti-sigma factor</fullName>
    </submittedName>
</protein>
<dbReference type="Proteomes" id="UP000517916">
    <property type="component" value="Unassembled WGS sequence"/>
</dbReference>
<evidence type="ECO:0000259" key="1">
    <source>
        <dbReference type="PROSITE" id="PS50801"/>
    </source>
</evidence>
<feature type="domain" description="STAS" evidence="1">
    <location>
        <begin position="21"/>
        <end position="101"/>
    </location>
</feature>
<sequence length="120" mass="13216">MTTSHRLTCTWTAPDEHTCQVVVEGELTYDSADELLRSSVRHIQDRPALRELRVDCAGLGVCDSWGLAVLLQIRRHLLAANAGLSLDNRSRAFERLLDITGTLGFLTGTPPLTRGQSQDS</sequence>
<dbReference type="InterPro" id="IPR058548">
    <property type="entry name" value="MlaB-like_STAS"/>
</dbReference>
<comment type="caution">
    <text evidence="2">The sequence shown here is derived from an EMBL/GenBank/DDBJ whole genome shotgun (WGS) entry which is preliminary data.</text>
</comment>
<dbReference type="EMBL" id="JACJID010000001">
    <property type="protein sequence ID" value="MBA8924185.1"/>
    <property type="molecule type" value="Genomic_DNA"/>
</dbReference>
<organism evidence="2 3">
    <name type="scientific">Kutzneria viridogrisea</name>
    <dbReference type="NCBI Taxonomy" id="47990"/>
    <lineage>
        <taxon>Bacteria</taxon>
        <taxon>Bacillati</taxon>
        <taxon>Actinomycetota</taxon>
        <taxon>Actinomycetes</taxon>
        <taxon>Pseudonocardiales</taxon>
        <taxon>Pseudonocardiaceae</taxon>
        <taxon>Kutzneria</taxon>
    </lineage>
</organism>
<dbReference type="SUPFAM" id="SSF52091">
    <property type="entry name" value="SpoIIaa-like"/>
    <property type="match status" value="1"/>
</dbReference>
<gene>
    <name evidence="2" type="ORF">BC739_001382</name>
</gene>